<evidence type="ECO:0000256" key="9">
    <source>
        <dbReference type="ARBA" id="ARBA00023002"/>
    </source>
</evidence>
<reference evidence="16" key="2">
    <citation type="journal article" date="2019" name="MicrobiologyOpen">
        <title>High-quality draft genome sequence of Gaiella occulta isolated from a 150 meter deep mineral water borehole and comparison with the genome sequences of other deep-branching lineages of the phylum Actinobacteria.</title>
        <authorList>
            <person name="Severino R."/>
            <person name="Froufe H.J.C."/>
            <person name="Barroso C."/>
            <person name="Albuquerque L."/>
            <person name="Lobo-da-Cunha A."/>
            <person name="da Costa M.S."/>
            <person name="Egas C."/>
        </authorList>
    </citation>
    <scope>NUCLEOTIDE SEQUENCE [LARGE SCALE GENOMIC DNA]</scope>
    <source>
        <strain evidence="16">F2-233</strain>
    </source>
</reference>
<sequence length="471" mass="49186">MPAPPPAPASDRYDLAVVGAGIAGLTAALTAAAQGARVLVAAKGPILASASYHAQGGVAAAVGADDAPRLHFRDTIAAGRGLCRESAVRVLTEDAAARIEDLRALGVRFDDEPGLEGGHSRRRVLHVDGADTGRRISETLARHVLAHPAIDLAERERVTALEPGEGFRTERREVRATATVLAAGGCAALWARTTNPLGSLGEGIALAYCAGAAVADLEFVQFHPTALRGSGFLLSEALRGEGALLLDEEGRRFTDELAPRDVVARAVAERGTVLLDLRPIDRDRFPSLMRRLVEAGHDPALDPVPIAPAAHYTMGGVVTDVDGRTEVPGLYAAGECACTGVHGANRLASNSLLECLVFGRRAALAALAGSGASGPAAASGRESPPDGMGVVDDDVRRAVWEHAGLVRDEAGLVRLRDSPALLARLVAECALARRESRGGHFRADYPHEDTGLAGVHTVLRPGRPPALERWS</sequence>
<dbReference type="InterPro" id="IPR015939">
    <property type="entry name" value="Fum_Rdtase/Succ_DH_flav-like_C"/>
</dbReference>
<accession>A0A7M2YUB6</accession>
<comment type="catalytic activity">
    <reaction evidence="12">
        <text>L-aspartate + O2 = iminosuccinate + H2O2</text>
        <dbReference type="Rhea" id="RHEA:25876"/>
        <dbReference type="ChEBI" id="CHEBI:15379"/>
        <dbReference type="ChEBI" id="CHEBI:16240"/>
        <dbReference type="ChEBI" id="CHEBI:29991"/>
        <dbReference type="ChEBI" id="CHEBI:77875"/>
        <dbReference type="EC" id="1.4.3.16"/>
    </reaction>
    <physiologicalReaction direction="left-to-right" evidence="12">
        <dbReference type="Rhea" id="RHEA:25877"/>
    </physiologicalReaction>
</comment>
<feature type="domain" description="FAD-dependent oxidoreductase 2 FAD-binding" evidence="13">
    <location>
        <begin position="14"/>
        <end position="352"/>
    </location>
</feature>
<evidence type="ECO:0000256" key="7">
    <source>
        <dbReference type="ARBA" id="ARBA00022642"/>
    </source>
</evidence>
<name>A0A7M2YUB6_9ACTN</name>
<dbReference type="Gene3D" id="3.90.700.10">
    <property type="entry name" value="Succinate dehydrogenase/fumarate reductase flavoprotein, catalytic domain"/>
    <property type="match status" value="1"/>
</dbReference>
<evidence type="ECO:0000256" key="6">
    <source>
        <dbReference type="ARBA" id="ARBA00022630"/>
    </source>
</evidence>
<evidence type="ECO:0000256" key="5">
    <source>
        <dbReference type="ARBA" id="ARBA00021901"/>
    </source>
</evidence>
<dbReference type="OrthoDB" id="9805351at2"/>
<dbReference type="PANTHER" id="PTHR42716:SF2">
    <property type="entry name" value="L-ASPARTATE OXIDASE, CHLOROPLASTIC"/>
    <property type="match status" value="1"/>
</dbReference>
<dbReference type="InterPro" id="IPR027477">
    <property type="entry name" value="Succ_DH/fumarate_Rdtase_cat_sf"/>
</dbReference>
<protein>
    <recommendedName>
        <fullName evidence="5">L-aspartate oxidase</fullName>
        <ecNumber evidence="4">1.4.3.16</ecNumber>
    </recommendedName>
    <alternativeName>
        <fullName evidence="11">Quinolinate synthase B</fullName>
    </alternativeName>
</protein>
<evidence type="ECO:0000313" key="15">
    <source>
        <dbReference type="EMBL" id="RDI73605.1"/>
    </source>
</evidence>
<organism evidence="15 16">
    <name type="scientific">Gaiella occulta</name>
    <dbReference type="NCBI Taxonomy" id="1002870"/>
    <lineage>
        <taxon>Bacteria</taxon>
        <taxon>Bacillati</taxon>
        <taxon>Actinomycetota</taxon>
        <taxon>Thermoleophilia</taxon>
        <taxon>Gaiellales</taxon>
        <taxon>Gaiellaceae</taxon>
        <taxon>Gaiella</taxon>
    </lineage>
</organism>
<dbReference type="PRINTS" id="PR00411">
    <property type="entry name" value="PNDRDTASEI"/>
</dbReference>
<evidence type="ECO:0000256" key="8">
    <source>
        <dbReference type="ARBA" id="ARBA00022827"/>
    </source>
</evidence>
<dbReference type="PRINTS" id="PR00368">
    <property type="entry name" value="FADPNR"/>
</dbReference>
<dbReference type="Gene3D" id="1.20.58.100">
    <property type="entry name" value="Fumarate reductase/succinate dehydrogenase flavoprotein-like, C-terminal domain"/>
    <property type="match status" value="1"/>
</dbReference>
<dbReference type="GO" id="GO:0008734">
    <property type="term" value="F:L-aspartate oxidase activity"/>
    <property type="evidence" value="ECO:0007669"/>
    <property type="project" value="UniProtKB-EC"/>
</dbReference>
<dbReference type="SUPFAM" id="SSF51905">
    <property type="entry name" value="FAD/NAD(P)-binding domain"/>
    <property type="match status" value="1"/>
</dbReference>
<dbReference type="InterPro" id="IPR003953">
    <property type="entry name" value="FAD-dep_OxRdtase_2_FAD-bd"/>
</dbReference>
<evidence type="ECO:0000256" key="11">
    <source>
        <dbReference type="ARBA" id="ARBA00030386"/>
    </source>
</evidence>
<dbReference type="RefSeq" id="WP_114797141.1">
    <property type="nucleotide sequence ID" value="NZ_QQZY01000008.1"/>
</dbReference>
<evidence type="ECO:0000256" key="12">
    <source>
        <dbReference type="ARBA" id="ARBA00048305"/>
    </source>
</evidence>
<comment type="caution">
    <text evidence="15">The sequence shown here is derived from an EMBL/GenBank/DDBJ whole genome shotgun (WGS) entry which is preliminary data.</text>
</comment>
<evidence type="ECO:0000256" key="10">
    <source>
        <dbReference type="ARBA" id="ARBA00029426"/>
    </source>
</evidence>
<dbReference type="InterPro" id="IPR037099">
    <property type="entry name" value="Fum_R/Succ_DH_flav-like_C_sf"/>
</dbReference>
<dbReference type="Pfam" id="PF00890">
    <property type="entry name" value="FAD_binding_2"/>
    <property type="match status" value="1"/>
</dbReference>
<evidence type="ECO:0000256" key="2">
    <source>
        <dbReference type="ARBA" id="ARBA00004950"/>
    </source>
</evidence>
<evidence type="ECO:0000313" key="16">
    <source>
        <dbReference type="Proteomes" id="UP000254134"/>
    </source>
</evidence>
<dbReference type="PANTHER" id="PTHR42716">
    <property type="entry name" value="L-ASPARTATE OXIDASE"/>
    <property type="match status" value="1"/>
</dbReference>
<evidence type="ECO:0000256" key="4">
    <source>
        <dbReference type="ARBA" id="ARBA00012173"/>
    </source>
</evidence>
<dbReference type="GO" id="GO:0033765">
    <property type="term" value="F:steroid dehydrogenase activity, acting on the CH-CH group of donors"/>
    <property type="evidence" value="ECO:0007669"/>
    <property type="project" value="UniProtKB-ARBA"/>
</dbReference>
<dbReference type="SUPFAM" id="SSF56425">
    <property type="entry name" value="Succinate dehydrogenase/fumarate reductase flavoprotein, catalytic domain"/>
    <property type="match status" value="1"/>
</dbReference>
<keyword evidence="16" id="KW-1185">Reference proteome</keyword>
<dbReference type="EC" id="1.4.3.16" evidence="4"/>
<dbReference type="InterPro" id="IPR036188">
    <property type="entry name" value="FAD/NAD-bd_sf"/>
</dbReference>
<dbReference type="EMBL" id="QQZY01000008">
    <property type="protein sequence ID" value="RDI73605.1"/>
    <property type="molecule type" value="Genomic_DNA"/>
</dbReference>
<dbReference type="GO" id="GO:0034628">
    <property type="term" value="P:'de novo' NAD+ biosynthetic process from L-aspartate"/>
    <property type="evidence" value="ECO:0007669"/>
    <property type="project" value="TreeGrafter"/>
</dbReference>
<dbReference type="InterPro" id="IPR005288">
    <property type="entry name" value="NadB"/>
</dbReference>
<evidence type="ECO:0000259" key="13">
    <source>
        <dbReference type="Pfam" id="PF00890"/>
    </source>
</evidence>
<dbReference type="Gene3D" id="3.50.50.60">
    <property type="entry name" value="FAD/NAD(P)-binding domain"/>
    <property type="match status" value="1"/>
</dbReference>
<dbReference type="SUPFAM" id="SSF46977">
    <property type="entry name" value="Succinate dehydrogenase/fumarate reductase flavoprotein C-terminal domain"/>
    <property type="match status" value="1"/>
</dbReference>
<comment type="cofactor">
    <cofactor evidence="1">
        <name>FAD</name>
        <dbReference type="ChEBI" id="CHEBI:57692"/>
    </cofactor>
</comment>
<comment type="pathway">
    <text evidence="2">Cofactor biosynthesis; NAD(+) biosynthesis; iminoaspartate from L-aspartate (oxidase route): step 1/1.</text>
</comment>
<keyword evidence="6" id="KW-0285">Flavoprotein</keyword>
<keyword evidence="9" id="KW-0560">Oxidoreductase</keyword>
<keyword evidence="8" id="KW-0274">FAD</keyword>
<comment type="function">
    <text evidence="10">Catalyzes the oxidation of L-aspartate to iminoaspartate, the first step in the de novo biosynthesis of NAD(+).</text>
</comment>
<feature type="domain" description="Fumarate reductase/succinate dehydrogenase flavoprotein-like C-terminal" evidence="14">
    <location>
        <begin position="422"/>
        <end position="450"/>
    </location>
</feature>
<reference evidence="15 16" key="1">
    <citation type="submission" date="2018-07" db="EMBL/GenBank/DDBJ databases">
        <title>High-quality-draft genome sequence of Gaiella occulta.</title>
        <authorList>
            <person name="Severino R."/>
            <person name="Froufe H.J.C."/>
            <person name="Rainey F.A."/>
            <person name="Barroso C."/>
            <person name="Albuquerque L."/>
            <person name="Lobo-Da-Cunha A."/>
            <person name="Da Costa M.S."/>
            <person name="Egas C."/>
        </authorList>
    </citation>
    <scope>NUCLEOTIDE SEQUENCE [LARGE SCALE GENOMIC DNA]</scope>
    <source>
        <strain evidence="15 16">F2-233</strain>
    </source>
</reference>
<keyword evidence="7" id="KW-0662">Pyridine nucleotide biosynthesis</keyword>
<comment type="similarity">
    <text evidence="3">Belongs to the FAD-dependent oxidoreductase 2 family. NadB subfamily.</text>
</comment>
<evidence type="ECO:0000256" key="1">
    <source>
        <dbReference type="ARBA" id="ARBA00001974"/>
    </source>
</evidence>
<dbReference type="Proteomes" id="UP000254134">
    <property type="component" value="Unassembled WGS sequence"/>
</dbReference>
<evidence type="ECO:0000256" key="3">
    <source>
        <dbReference type="ARBA" id="ARBA00008562"/>
    </source>
</evidence>
<proteinExistence type="inferred from homology"/>
<evidence type="ECO:0000259" key="14">
    <source>
        <dbReference type="Pfam" id="PF02910"/>
    </source>
</evidence>
<dbReference type="AlphaFoldDB" id="A0A7M2YUB6"/>
<dbReference type="UniPathway" id="UPA00253">
    <property type="reaction ID" value="UER00326"/>
</dbReference>
<dbReference type="Pfam" id="PF02910">
    <property type="entry name" value="Succ_DH_flav_C"/>
    <property type="match status" value="1"/>
</dbReference>
<gene>
    <name evidence="15" type="ORF">Gocc_2746</name>
</gene>